<evidence type="ECO:0000313" key="3">
    <source>
        <dbReference type="Proteomes" id="UP001323405"/>
    </source>
</evidence>
<keyword evidence="3" id="KW-1185">Reference proteome</keyword>
<reference evidence="2 3" key="1">
    <citation type="journal article" date="2023" name="bioRxiv">
        <title>High-quality genome assemblies of four members of thePodospora anserinaspecies complex.</title>
        <authorList>
            <person name="Ament-Velasquez S.L."/>
            <person name="Vogan A.A."/>
            <person name="Wallerman O."/>
            <person name="Hartmann F."/>
            <person name="Gautier V."/>
            <person name="Silar P."/>
            <person name="Giraud T."/>
            <person name="Johannesson H."/>
        </authorList>
    </citation>
    <scope>NUCLEOTIDE SEQUENCE [LARGE SCALE GENOMIC DNA]</scope>
    <source>
        <strain evidence="2 3">CBS 415.72m</strain>
    </source>
</reference>
<dbReference type="Pfam" id="PF24809">
    <property type="entry name" value="DUF7708"/>
    <property type="match status" value="1"/>
</dbReference>
<evidence type="ECO:0000313" key="2">
    <source>
        <dbReference type="EMBL" id="KAK4656426.1"/>
    </source>
</evidence>
<comment type="caution">
    <text evidence="2">The sequence shown here is derived from an EMBL/GenBank/DDBJ whole genome shotgun (WGS) entry which is preliminary data.</text>
</comment>
<organism evidence="2 3">
    <name type="scientific">Podospora pseudocomata</name>
    <dbReference type="NCBI Taxonomy" id="2093779"/>
    <lineage>
        <taxon>Eukaryota</taxon>
        <taxon>Fungi</taxon>
        <taxon>Dikarya</taxon>
        <taxon>Ascomycota</taxon>
        <taxon>Pezizomycotina</taxon>
        <taxon>Sordariomycetes</taxon>
        <taxon>Sordariomycetidae</taxon>
        <taxon>Sordariales</taxon>
        <taxon>Podosporaceae</taxon>
        <taxon>Podospora</taxon>
    </lineage>
</organism>
<dbReference type="Proteomes" id="UP001323405">
    <property type="component" value="Unassembled WGS sequence"/>
</dbReference>
<dbReference type="GeneID" id="87903232"/>
<proteinExistence type="predicted"/>
<feature type="domain" description="DUF7708" evidence="1">
    <location>
        <begin position="157"/>
        <end position="281"/>
    </location>
</feature>
<accession>A0ABR0GLB5</accession>
<sequence length="356" mass="40735">MNSSFTTTPETTTIVRSYSLKVGKENPSNVLSQALGSATKHDEEGDLRARVTAEEWHRWLYGPSPTSDASIFSPLEREREELIRVWQEFQRIFVNPGADNISALDSHRIPTIATLQAAVEDAHTNWEVKHQSGFGRAKTRFREFIETMNDHSYLFKFVPAQDKYLSLLTGVVATVVKTSLNYQKIAEGFSLALVEMSANLRYVEKKTHIANTAEMQRLVVELYVKIFKFLCHAMSFFHKRRKRFFASFDKTFYDRSVQAMVDDIQKTIKRIKDEAQHTSELRIEEINSKVDWLVRLQELGTHSHGNSQQEIDDKNATAAIGFKRLGETAVRHLGLVEEQVRLCKCLFIFSVGKSAP</sequence>
<dbReference type="RefSeq" id="XP_062745401.1">
    <property type="nucleotide sequence ID" value="XM_062883591.1"/>
</dbReference>
<name>A0ABR0GLB5_9PEZI</name>
<evidence type="ECO:0000259" key="1">
    <source>
        <dbReference type="Pfam" id="PF24809"/>
    </source>
</evidence>
<protein>
    <recommendedName>
        <fullName evidence="1">DUF7708 domain-containing protein</fullName>
    </recommendedName>
</protein>
<gene>
    <name evidence="2" type="ORF">QC762_0060260</name>
</gene>
<dbReference type="InterPro" id="IPR056125">
    <property type="entry name" value="DUF7708"/>
</dbReference>
<dbReference type="EMBL" id="JAFFHA010000005">
    <property type="protein sequence ID" value="KAK4656426.1"/>
    <property type="molecule type" value="Genomic_DNA"/>
</dbReference>